<organism evidence="13 14">
    <name type="scientific">Alicyclobacillus mali</name>
    <name type="common">ex Roth et al. 2021</name>
    <dbReference type="NCBI Taxonomy" id="1123961"/>
    <lineage>
        <taxon>Bacteria</taxon>
        <taxon>Bacillati</taxon>
        <taxon>Bacillota</taxon>
        <taxon>Bacilli</taxon>
        <taxon>Bacillales</taxon>
        <taxon>Alicyclobacillaceae</taxon>
        <taxon>Alicyclobacillus</taxon>
    </lineage>
</organism>
<dbReference type="PANTHER" id="PTHR43221:SF2">
    <property type="entry name" value="PROTEASE HTPX HOMOLOG"/>
    <property type="match status" value="1"/>
</dbReference>
<keyword evidence="1" id="KW-1003">Cell membrane</keyword>
<gene>
    <name evidence="13" type="ORF">IW967_09595</name>
</gene>
<keyword evidence="3 11" id="KW-0812">Transmembrane</keyword>
<feature type="domain" description="Peptidase M48" evidence="12">
    <location>
        <begin position="79"/>
        <end position="285"/>
    </location>
</feature>
<evidence type="ECO:0000256" key="3">
    <source>
        <dbReference type="ARBA" id="ARBA00022692"/>
    </source>
</evidence>
<keyword evidence="6 10" id="KW-0862">Zinc</keyword>
<dbReference type="PANTHER" id="PTHR43221">
    <property type="entry name" value="PROTEASE HTPX"/>
    <property type="match status" value="1"/>
</dbReference>
<protein>
    <submittedName>
        <fullName evidence="13">M48 family metalloprotease</fullName>
    </submittedName>
</protein>
<evidence type="ECO:0000256" key="6">
    <source>
        <dbReference type="ARBA" id="ARBA00022833"/>
    </source>
</evidence>
<dbReference type="Gene3D" id="3.30.2010.10">
    <property type="entry name" value="Metalloproteases ('zincins'), catalytic domain"/>
    <property type="match status" value="1"/>
</dbReference>
<comment type="cofactor">
    <cofactor evidence="10">
        <name>Zn(2+)</name>
        <dbReference type="ChEBI" id="CHEBI:29105"/>
    </cofactor>
    <text evidence="10">Binds 1 zinc ion per subunit.</text>
</comment>
<evidence type="ECO:0000313" key="14">
    <source>
        <dbReference type="Proteomes" id="UP000642910"/>
    </source>
</evidence>
<evidence type="ECO:0000256" key="11">
    <source>
        <dbReference type="SAM" id="Phobius"/>
    </source>
</evidence>
<sequence length="299" mass="32819">MRYLWLALNLVVNYILIDAVCSLFLPLPDLWAAIIALAIIALSLSPLAESINRMIYGCRPATREEMEKMRTAWEAVTQAAAAKLPETKRHKYNPQLFVSDEEFPNAFALGTRTVCVTRGMLYGANEDELAGTMAHELGHLWYGDTKIRSVAVTMNMAGNICAWILTLVFIVFDVIMRVFQGVGTVSGGAGVGLGISVVRVFLWLFAMLAKAILWVLNRLISLGMLAVGRKEEFRADAFAREIGFGGGLVSVLHKMEGVDLPTRGAWAALERSHPPIPLRIERLTDAARGNATPGTTLEM</sequence>
<evidence type="ECO:0000259" key="12">
    <source>
        <dbReference type="Pfam" id="PF01435"/>
    </source>
</evidence>
<accession>A0ABS0F473</accession>
<keyword evidence="8 10" id="KW-0482">Metalloprotease</keyword>
<dbReference type="GO" id="GO:0008237">
    <property type="term" value="F:metallopeptidase activity"/>
    <property type="evidence" value="ECO:0007669"/>
    <property type="project" value="UniProtKB-KW"/>
</dbReference>
<dbReference type="Pfam" id="PF01435">
    <property type="entry name" value="Peptidase_M48"/>
    <property type="match status" value="1"/>
</dbReference>
<dbReference type="EMBL" id="JADPKZ010000041">
    <property type="protein sequence ID" value="MBF8378110.1"/>
    <property type="molecule type" value="Genomic_DNA"/>
</dbReference>
<keyword evidence="14" id="KW-1185">Reference proteome</keyword>
<keyword evidence="9 11" id="KW-0472">Membrane</keyword>
<reference evidence="13 14" key="1">
    <citation type="submission" date="2020-11" db="EMBL/GenBank/DDBJ databases">
        <title>Genomic insight of Alicyclobacillus mali FL 18 reveals a new arsenic-resistant strain, with potential in environmental biotechnology.</title>
        <authorList>
            <person name="Fiorentino G."/>
            <person name="Gallo G."/>
            <person name="Aulitto M."/>
        </authorList>
    </citation>
    <scope>NUCLEOTIDE SEQUENCE [LARGE SCALE GENOMIC DNA]</scope>
    <source>
        <strain evidence="13 14">FL 18</strain>
    </source>
</reference>
<evidence type="ECO:0000256" key="5">
    <source>
        <dbReference type="ARBA" id="ARBA00022801"/>
    </source>
</evidence>
<dbReference type="InterPro" id="IPR001915">
    <property type="entry name" value="Peptidase_M48"/>
</dbReference>
<evidence type="ECO:0000256" key="4">
    <source>
        <dbReference type="ARBA" id="ARBA00022723"/>
    </source>
</evidence>
<feature type="transmembrane region" description="Helical" evidence="11">
    <location>
        <begin position="191"/>
        <end position="216"/>
    </location>
</feature>
<comment type="similarity">
    <text evidence="10">Belongs to the peptidase M48 family.</text>
</comment>
<comment type="caution">
    <text evidence="13">The sequence shown here is derived from an EMBL/GenBank/DDBJ whole genome shotgun (WGS) entry which is preliminary data.</text>
</comment>
<dbReference type="RefSeq" id="WP_195867744.1">
    <property type="nucleotide sequence ID" value="NZ_JADPKZ010000041.1"/>
</dbReference>
<evidence type="ECO:0000256" key="10">
    <source>
        <dbReference type="RuleBase" id="RU003983"/>
    </source>
</evidence>
<dbReference type="InterPro" id="IPR050083">
    <property type="entry name" value="HtpX_protease"/>
</dbReference>
<evidence type="ECO:0000256" key="8">
    <source>
        <dbReference type="ARBA" id="ARBA00023049"/>
    </source>
</evidence>
<proteinExistence type="inferred from homology"/>
<keyword evidence="7 11" id="KW-1133">Transmembrane helix</keyword>
<keyword evidence="5 10" id="KW-0378">Hydrolase</keyword>
<evidence type="ECO:0000313" key="13">
    <source>
        <dbReference type="EMBL" id="MBF8378110.1"/>
    </source>
</evidence>
<keyword evidence="4" id="KW-0479">Metal-binding</keyword>
<evidence type="ECO:0000256" key="9">
    <source>
        <dbReference type="ARBA" id="ARBA00023136"/>
    </source>
</evidence>
<dbReference type="Proteomes" id="UP000642910">
    <property type="component" value="Unassembled WGS sequence"/>
</dbReference>
<evidence type="ECO:0000256" key="1">
    <source>
        <dbReference type="ARBA" id="ARBA00022475"/>
    </source>
</evidence>
<evidence type="ECO:0000256" key="2">
    <source>
        <dbReference type="ARBA" id="ARBA00022670"/>
    </source>
</evidence>
<feature type="transmembrane region" description="Helical" evidence="11">
    <location>
        <begin position="156"/>
        <end position="179"/>
    </location>
</feature>
<feature type="transmembrane region" description="Helical" evidence="11">
    <location>
        <begin position="7"/>
        <end position="25"/>
    </location>
</feature>
<evidence type="ECO:0000256" key="7">
    <source>
        <dbReference type="ARBA" id="ARBA00022989"/>
    </source>
</evidence>
<feature type="transmembrane region" description="Helical" evidence="11">
    <location>
        <begin position="31"/>
        <end position="48"/>
    </location>
</feature>
<keyword evidence="2 10" id="KW-0645">Protease</keyword>
<name>A0ABS0F473_9BACL</name>